<evidence type="ECO:0000256" key="1">
    <source>
        <dbReference type="SAM" id="Phobius"/>
    </source>
</evidence>
<feature type="transmembrane region" description="Helical" evidence="1">
    <location>
        <begin position="59"/>
        <end position="78"/>
    </location>
</feature>
<proteinExistence type="predicted"/>
<keyword evidence="1" id="KW-0472">Membrane</keyword>
<feature type="transmembrane region" description="Helical" evidence="1">
    <location>
        <begin position="206"/>
        <end position="228"/>
    </location>
</feature>
<reference evidence="3" key="1">
    <citation type="submission" date="2022-05" db="EMBL/GenBank/DDBJ databases">
        <authorList>
            <person name="Oliphant S.A."/>
            <person name="Watson-Haigh N.S."/>
            <person name="Sumby K.M."/>
            <person name="Gardner J.M."/>
            <person name="Jiranek V."/>
        </authorList>
    </citation>
    <scope>NUCLEOTIDE SEQUENCE</scope>
    <source>
        <strain evidence="3">KI4_B1</strain>
    </source>
</reference>
<keyword evidence="4" id="KW-1185">Reference proteome</keyword>
<accession>A0A9Q9E2N9</accession>
<protein>
    <submittedName>
        <fullName evidence="3">Zinc ribbon domain-containing protein</fullName>
    </submittedName>
</protein>
<dbReference type="EMBL" id="CP097119">
    <property type="protein sequence ID" value="USS88999.1"/>
    <property type="molecule type" value="Genomic_DNA"/>
</dbReference>
<dbReference type="AlphaFoldDB" id="A0A9Q9E2N9"/>
<evidence type="ECO:0000313" key="4">
    <source>
        <dbReference type="Proteomes" id="UP001055911"/>
    </source>
</evidence>
<feature type="transmembrane region" description="Helical" evidence="1">
    <location>
        <begin position="149"/>
        <end position="166"/>
    </location>
</feature>
<evidence type="ECO:0000259" key="2">
    <source>
        <dbReference type="Pfam" id="PF13240"/>
    </source>
</evidence>
<gene>
    <name evidence="3" type="ORF">M3M40_05795</name>
</gene>
<feature type="transmembrane region" description="Helical" evidence="1">
    <location>
        <begin position="172"/>
        <end position="194"/>
    </location>
</feature>
<dbReference type="Proteomes" id="UP001055911">
    <property type="component" value="Chromosome"/>
</dbReference>
<feature type="domain" description="Zinc-ribbon" evidence="2">
    <location>
        <begin position="3"/>
        <end position="24"/>
    </location>
</feature>
<sequence length="244" mass="26922">MECPHCHFKNQPGNKFCIKCGTKLPIKKDPVSETESFIGFFKQALLHPLAMKLPTQPKFGYVSLLIYLMMAWLTVASFGKKITDVFANIKTAFGTTATTSPLIGQFIIGISIFVLVILIFDWFLGWAVINVMMNHRVKLGAYTIQYARFLNVGSCLFLLSIILTFICPLNVMYIGLAAFSIACVVSTFALADVILTAENQGSLDSFYILILVYVLVLIIGSFTIQAVVGHVISSITNLAQFIQG</sequence>
<dbReference type="RefSeq" id="WP_252766516.1">
    <property type="nucleotide sequence ID" value="NZ_CP097119.1"/>
</dbReference>
<dbReference type="InterPro" id="IPR026870">
    <property type="entry name" value="Zinc_ribbon_dom"/>
</dbReference>
<keyword evidence="1" id="KW-1133">Transmembrane helix</keyword>
<dbReference type="Pfam" id="PF13240">
    <property type="entry name" value="Zn_Ribbon_1"/>
    <property type="match status" value="1"/>
</dbReference>
<organism evidence="3 4">
    <name type="scientific">Fructilactobacillus cliffordii</name>
    <dbReference type="NCBI Taxonomy" id="2940299"/>
    <lineage>
        <taxon>Bacteria</taxon>
        <taxon>Bacillati</taxon>
        <taxon>Bacillota</taxon>
        <taxon>Bacilli</taxon>
        <taxon>Lactobacillales</taxon>
        <taxon>Lactobacillaceae</taxon>
        <taxon>Fructilactobacillus</taxon>
    </lineage>
</organism>
<keyword evidence="1" id="KW-0812">Transmembrane</keyword>
<evidence type="ECO:0000313" key="3">
    <source>
        <dbReference type="EMBL" id="USS88999.1"/>
    </source>
</evidence>
<feature type="transmembrane region" description="Helical" evidence="1">
    <location>
        <begin position="106"/>
        <end position="129"/>
    </location>
</feature>
<name>A0A9Q9E2N9_9LACO</name>